<evidence type="ECO:0008006" key="3">
    <source>
        <dbReference type="Google" id="ProtNLM"/>
    </source>
</evidence>
<dbReference type="Gene3D" id="3.90.840.10">
    <property type="entry name" value="Thiol-activated cytolysin superfamily/Thiol-activated cytolysin, alpha-beta domain"/>
    <property type="match status" value="1"/>
</dbReference>
<organism evidence="1 2">
    <name type="scientific">Tenacibaculum dicentrarchi</name>
    <dbReference type="NCBI Taxonomy" id="669041"/>
    <lineage>
        <taxon>Bacteria</taxon>
        <taxon>Pseudomonadati</taxon>
        <taxon>Bacteroidota</taxon>
        <taxon>Flavobacteriia</taxon>
        <taxon>Flavobacteriales</taxon>
        <taxon>Flavobacteriaceae</taxon>
        <taxon>Tenacibaculum</taxon>
    </lineage>
</organism>
<protein>
    <recommendedName>
        <fullName evidence="3">Thiol-activated cytolysin</fullName>
    </recommendedName>
</protein>
<keyword evidence="2" id="KW-1185">Reference proteome</keyword>
<dbReference type="Gene3D" id="3.30.1040.20">
    <property type="match status" value="1"/>
</dbReference>
<dbReference type="EMBL" id="OZ038524">
    <property type="protein sequence ID" value="CAL2081881.1"/>
    <property type="molecule type" value="Genomic_DNA"/>
</dbReference>
<accession>A0ABP1EJT9</accession>
<evidence type="ECO:0000313" key="2">
    <source>
        <dbReference type="Proteomes" id="UP001497514"/>
    </source>
</evidence>
<gene>
    <name evidence="1" type="ORF">TD3509T_1257</name>
</gene>
<dbReference type="InterPro" id="IPR001869">
    <property type="entry name" value="Thiol_cytolysin"/>
</dbReference>
<dbReference type="PROSITE" id="PS51257">
    <property type="entry name" value="PROKAR_LIPOPROTEIN"/>
    <property type="match status" value="1"/>
</dbReference>
<dbReference type="Pfam" id="PF01289">
    <property type="entry name" value="Thiol_cytolysin"/>
    <property type="match status" value="1"/>
</dbReference>
<dbReference type="RefSeq" id="WP_101901572.1">
    <property type="nucleotide sequence ID" value="NZ_JBFKZU010000005.1"/>
</dbReference>
<dbReference type="Gene3D" id="3.40.30.40">
    <property type="entry name" value="Perfringolysin"/>
    <property type="match status" value="1"/>
</dbReference>
<evidence type="ECO:0000313" key="1">
    <source>
        <dbReference type="EMBL" id="CAL2081881.1"/>
    </source>
</evidence>
<dbReference type="SUPFAM" id="SSF56978">
    <property type="entry name" value="Perfringolysin"/>
    <property type="match status" value="1"/>
</dbReference>
<name>A0ABP1EJT9_9FLAO</name>
<dbReference type="Proteomes" id="UP001497514">
    <property type="component" value="Chromosome"/>
</dbReference>
<reference evidence="1 2" key="1">
    <citation type="submission" date="2024-05" db="EMBL/GenBank/DDBJ databases">
        <authorList>
            <person name="Duchaud E."/>
        </authorList>
    </citation>
    <scope>NUCLEOTIDE SEQUENCE [LARGE SCALE GENOMIC DNA]</scope>
    <source>
        <strain evidence="1">Ena-SAMPLE-TAB-13-05-2024-13:56:06:370-140309</strain>
    </source>
</reference>
<sequence>MKKYRGFTVLALCLTMLVSCNEEETFDGKNLKASKSQFLNEDIPDGISNLVIKDITKYNRGLRSEVETNCEEKEVSFDKTDSDFFLINPNGSLLWPGNLVGARSIQDGSPTSVPFYGRDRNSIEIGLDVISGTSASTSTIIPNPTPGSVRNELNRILGNYYDSGARFPAAFEVSIERVHNSSDLQFALKAGYSGSGVDVAGQLGINFSDKKTRYVVSLKQRFFTATVTPKAELIGDRGWFNNSVTPENLTNYVTDYKENVSNVNMNPASYIESITYGRLFSLIYESSESAKDVSAALNFAYKGAIGSVKADVSTKYNQTLQNTTVKVKQIGGDAQPGITAGLSAVSGDLKAINTFLKEGANVSRTNPGYPISYKVNYVSNNSPFKVVSNVKYVQRDCELVSRKKVRFNPLTVSTNYWGYDHGTSGLELFGKLSVQKFNKATNSWYSIGSSINWGFSNEHVVRDFYKFDTTKNIWNRSKFIDFDVDQVNGERFRLVSVAGEADDHYVVQEDGGTAAIIYEYNAEKKEWIGYDSRNKLISVPKNNNGNSFEFLNAIDGYYGGEYDKISLKYSIYFLN</sequence>
<dbReference type="InterPro" id="IPR036363">
    <property type="entry name" value="Thiol_cytolysin_ab_sf"/>
</dbReference>
<dbReference type="InterPro" id="IPR036359">
    <property type="entry name" value="Thiol_cytolysin_sf"/>
</dbReference>
<proteinExistence type="predicted"/>